<dbReference type="KEGG" id="mbah:HYN46_05555"/>
<dbReference type="InterPro" id="IPR006369">
    <property type="entry name" value="Protohaem_IX_farnesylTrfase"/>
</dbReference>
<keyword evidence="6 9" id="KW-0350">Heme biosynthesis</keyword>
<dbReference type="PANTHER" id="PTHR43448">
    <property type="entry name" value="PROTOHEME IX FARNESYLTRANSFERASE, MITOCHONDRIAL"/>
    <property type="match status" value="1"/>
</dbReference>
<feature type="transmembrane region" description="Helical" evidence="9">
    <location>
        <begin position="231"/>
        <end position="251"/>
    </location>
</feature>
<dbReference type="AlphaFoldDB" id="A0A345P4Y8"/>
<comment type="miscellaneous">
    <text evidence="9">Carbon 2 of the heme B porphyrin ring is defined according to the Fischer nomenclature.</text>
</comment>
<dbReference type="OrthoDB" id="9814417at2"/>
<feature type="transmembrane region" description="Helical" evidence="9">
    <location>
        <begin position="263"/>
        <end position="280"/>
    </location>
</feature>
<sequence>MFRHYLQLTKPGIIFGNLITLIGGFLLASKGNFDPVLFLATAVSVSLIVASGCVFNNYIDRDIDVKMERTKNRALVTGLISPHHALIFASVLGLLGITLLYTMTNLLATLLVVLGFVVYVGFYSLYLKRHSVYGTLVGSISGAMPPVIGYCAVSNQFDLGALILLVIFSIWQMPHSFAIAIYRFQDYAAASIPVLPVKEGILTAKKHIVGWIIAYTLATLSLTIAGYTGYVYFVAAAIMGLYWLYLAIKGFSVSDDQVWAKKLFLVSVIIITILSVLMAVDYQR</sequence>
<evidence type="ECO:0000256" key="3">
    <source>
        <dbReference type="ARBA" id="ARBA00022679"/>
    </source>
</evidence>
<keyword evidence="5 9" id="KW-1133">Transmembrane helix</keyword>
<gene>
    <name evidence="9" type="primary">cyoE</name>
    <name evidence="10" type="ORF">HYN46_05555</name>
</gene>
<comment type="pathway">
    <text evidence="9">Porphyrin-containing compound metabolism; heme O biosynthesis; heme O from protoheme: step 1/1.</text>
</comment>
<dbReference type="Gene3D" id="1.10.357.140">
    <property type="entry name" value="UbiA prenyltransferase"/>
    <property type="match status" value="1"/>
</dbReference>
<dbReference type="Pfam" id="PF01040">
    <property type="entry name" value="UbiA"/>
    <property type="match status" value="1"/>
</dbReference>
<feature type="transmembrane region" description="Helical" evidence="9">
    <location>
        <begin position="133"/>
        <end position="153"/>
    </location>
</feature>
<evidence type="ECO:0000256" key="2">
    <source>
        <dbReference type="ARBA" id="ARBA00022475"/>
    </source>
</evidence>
<dbReference type="GO" id="GO:0048034">
    <property type="term" value="P:heme O biosynthetic process"/>
    <property type="evidence" value="ECO:0007669"/>
    <property type="project" value="UniProtKB-UniRule"/>
</dbReference>
<feature type="transmembrane region" description="Helical" evidence="9">
    <location>
        <begin position="107"/>
        <end position="126"/>
    </location>
</feature>
<feature type="transmembrane region" description="Helical" evidence="9">
    <location>
        <begin position="35"/>
        <end position="59"/>
    </location>
</feature>
<feature type="transmembrane region" description="Helical" evidence="9">
    <location>
        <begin position="208"/>
        <end position="225"/>
    </location>
</feature>
<comment type="catalytic activity">
    <reaction evidence="8 9">
        <text>heme b + (2E,6E)-farnesyl diphosphate + H2O = Fe(II)-heme o + diphosphate</text>
        <dbReference type="Rhea" id="RHEA:28070"/>
        <dbReference type="ChEBI" id="CHEBI:15377"/>
        <dbReference type="ChEBI" id="CHEBI:33019"/>
        <dbReference type="ChEBI" id="CHEBI:60344"/>
        <dbReference type="ChEBI" id="CHEBI:60530"/>
        <dbReference type="ChEBI" id="CHEBI:175763"/>
        <dbReference type="EC" id="2.5.1.141"/>
    </reaction>
</comment>
<dbReference type="InterPro" id="IPR030470">
    <property type="entry name" value="UbiA_prenylTrfase_CS"/>
</dbReference>
<dbReference type="Proteomes" id="UP000253940">
    <property type="component" value="Chromosome"/>
</dbReference>
<dbReference type="EC" id="2.5.1.141" evidence="9"/>
<organism evidence="10 11">
    <name type="scientific">Aquirhabdus parva</name>
    <dbReference type="NCBI Taxonomy" id="2283318"/>
    <lineage>
        <taxon>Bacteria</taxon>
        <taxon>Pseudomonadati</taxon>
        <taxon>Pseudomonadota</taxon>
        <taxon>Gammaproteobacteria</taxon>
        <taxon>Moraxellales</taxon>
        <taxon>Moraxellaceae</taxon>
        <taxon>Aquirhabdus</taxon>
    </lineage>
</organism>
<dbReference type="GO" id="GO:0008495">
    <property type="term" value="F:protoheme IX farnesyltransferase activity"/>
    <property type="evidence" value="ECO:0007669"/>
    <property type="project" value="UniProtKB-UniRule"/>
</dbReference>
<dbReference type="EMBL" id="CP031222">
    <property type="protein sequence ID" value="AXI02347.1"/>
    <property type="molecule type" value="Genomic_DNA"/>
</dbReference>
<name>A0A345P4Y8_9GAMM</name>
<dbReference type="InterPro" id="IPR044878">
    <property type="entry name" value="UbiA_sf"/>
</dbReference>
<keyword evidence="3 9" id="KW-0808">Transferase</keyword>
<feature type="transmembrane region" description="Helical" evidence="9">
    <location>
        <begin position="80"/>
        <end position="101"/>
    </location>
</feature>
<dbReference type="NCBIfam" id="TIGR01473">
    <property type="entry name" value="cyoE_ctaB"/>
    <property type="match status" value="1"/>
</dbReference>
<keyword evidence="4 9" id="KW-0812">Transmembrane</keyword>
<keyword evidence="2 9" id="KW-1003">Cell membrane</keyword>
<evidence type="ECO:0000256" key="7">
    <source>
        <dbReference type="ARBA" id="ARBA00023136"/>
    </source>
</evidence>
<dbReference type="UniPathway" id="UPA00834">
    <property type="reaction ID" value="UER00712"/>
</dbReference>
<proteinExistence type="inferred from homology"/>
<evidence type="ECO:0000256" key="1">
    <source>
        <dbReference type="ARBA" id="ARBA00004651"/>
    </source>
</evidence>
<protein>
    <recommendedName>
        <fullName evidence="9">Protoheme IX farnesyltransferase</fullName>
        <ecNumber evidence="9">2.5.1.141</ecNumber>
    </recommendedName>
    <alternativeName>
        <fullName evidence="9">Heme B farnesyltransferase</fullName>
    </alternativeName>
    <alternativeName>
        <fullName evidence="9">Heme O synthase</fullName>
    </alternativeName>
</protein>
<dbReference type="InterPro" id="IPR000537">
    <property type="entry name" value="UbiA_prenyltransferase"/>
</dbReference>
<dbReference type="GO" id="GO:0005886">
    <property type="term" value="C:plasma membrane"/>
    <property type="evidence" value="ECO:0007669"/>
    <property type="project" value="UniProtKB-SubCell"/>
</dbReference>
<dbReference type="PANTHER" id="PTHR43448:SF2">
    <property type="entry name" value="PROTOHEME IX FARNESYLTRANSFERASE, MITOCHONDRIAL"/>
    <property type="match status" value="1"/>
</dbReference>
<comment type="function">
    <text evidence="9">Converts heme B (protoheme IX) to heme O by substitution of the vinyl group on carbon 2 of heme B porphyrin ring with a hydroxyethyl farnesyl side group.</text>
</comment>
<evidence type="ECO:0000313" key="11">
    <source>
        <dbReference type="Proteomes" id="UP000253940"/>
    </source>
</evidence>
<comment type="subcellular location">
    <subcellularLocation>
        <location evidence="1 9">Cell membrane</location>
        <topology evidence="1 9">Multi-pass membrane protein</topology>
    </subcellularLocation>
</comment>
<evidence type="ECO:0000256" key="5">
    <source>
        <dbReference type="ARBA" id="ARBA00022989"/>
    </source>
</evidence>
<evidence type="ECO:0000256" key="8">
    <source>
        <dbReference type="ARBA" id="ARBA00047690"/>
    </source>
</evidence>
<feature type="transmembrane region" description="Helical" evidence="9">
    <location>
        <begin position="159"/>
        <end position="182"/>
    </location>
</feature>
<accession>A0A345P4Y8</accession>
<keyword evidence="7 9" id="KW-0472">Membrane</keyword>
<evidence type="ECO:0000256" key="9">
    <source>
        <dbReference type="HAMAP-Rule" id="MF_00154"/>
    </source>
</evidence>
<dbReference type="NCBIfam" id="NF003348">
    <property type="entry name" value="PRK04375.1-1"/>
    <property type="match status" value="1"/>
</dbReference>
<dbReference type="RefSeq" id="WP_114898457.1">
    <property type="nucleotide sequence ID" value="NZ_CP031222.1"/>
</dbReference>
<dbReference type="PROSITE" id="PS00943">
    <property type="entry name" value="UBIA"/>
    <property type="match status" value="1"/>
</dbReference>
<dbReference type="FunFam" id="1.10.357.140:FF:000001">
    <property type="entry name" value="Protoheme IX farnesyltransferase"/>
    <property type="match status" value="1"/>
</dbReference>
<evidence type="ECO:0000313" key="10">
    <source>
        <dbReference type="EMBL" id="AXI02347.1"/>
    </source>
</evidence>
<keyword evidence="11" id="KW-1185">Reference proteome</keyword>
<evidence type="ECO:0000256" key="4">
    <source>
        <dbReference type="ARBA" id="ARBA00022692"/>
    </source>
</evidence>
<dbReference type="HAMAP" id="MF_00154">
    <property type="entry name" value="CyoE_CtaB"/>
    <property type="match status" value="1"/>
</dbReference>
<feature type="transmembrane region" description="Helical" evidence="9">
    <location>
        <begin position="12"/>
        <end position="29"/>
    </location>
</feature>
<comment type="similarity">
    <text evidence="9">Belongs to the UbiA prenyltransferase family. Protoheme IX farnesyltransferase subfamily.</text>
</comment>
<dbReference type="CDD" id="cd13957">
    <property type="entry name" value="PT_UbiA_Cox10"/>
    <property type="match status" value="1"/>
</dbReference>
<evidence type="ECO:0000256" key="6">
    <source>
        <dbReference type="ARBA" id="ARBA00023133"/>
    </source>
</evidence>
<reference evidence="10 11" key="1">
    <citation type="submission" date="2018-07" db="EMBL/GenBank/DDBJ databases">
        <title>Genome sequencing of Moraxellaceae gen. HYN0046.</title>
        <authorList>
            <person name="Kim M."/>
            <person name="Yi H."/>
        </authorList>
    </citation>
    <scope>NUCLEOTIDE SEQUENCE [LARGE SCALE GENOMIC DNA]</scope>
    <source>
        <strain evidence="10 11">HYN0046</strain>
    </source>
</reference>